<dbReference type="InterPro" id="IPR050964">
    <property type="entry name" value="Striated_Muscle_Regulatory"/>
</dbReference>
<feature type="domain" description="Fibronectin type-III" evidence="4">
    <location>
        <begin position="7268"/>
        <end position="7370"/>
    </location>
</feature>
<gene>
    <name evidence="5" type="ORF">BN9_009000</name>
</gene>
<dbReference type="Proteomes" id="UP000053237">
    <property type="component" value="Unassembled WGS sequence"/>
</dbReference>
<evidence type="ECO:0000313" key="5">
    <source>
        <dbReference type="EMBL" id="CCI40116.1"/>
    </source>
</evidence>
<dbReference type="InParanoid" id="A0A024G022"/>
<dbReference type="SUPFAM" id="SSF49265">
    <property type="entry name" value="Fibronectin type III"/>
    <property type="match status" value="10"/>
</dbReference>
<evidence type="ECO:0000256" key="3">
    <source>
        <dbReference type="SAM" id="SignalP"/>
    </source>
</evidence>
<evidence type="ECO:0000259" key="4">
    <source>
        <dbReference type="PROSITE" id="PS50853"/>
    </source>
</evidence>
<dbReference type="InterPro" id="IPR003961">
    <property type="entry name" value="FN3_dom"/>
</dbReference>
<evidence type="ECO:0000256" key="2">
    <source>
        <dbReference type="SAM" id="MobiDB-lite"/>
    </source>
</evidence>
<feature type="domain" description="Fibronectin type-III" evidence="4">
    <location>
        <begin position="7165"/>
        <end position="7263"/>
    </location>
</feature>
<feature type="region of interest" description="Disordered" evidence="2">
    <location>
        <begin position="3650"/>
        <end position="3669"/>
    </location>
</feature>
<dbReference type="PROSITE" id="PS50853">
    <property type="entry name" value="FN3"/>
    <property type="match status" value="5"/>
</dbReference>
<proteinExistence type="predicted"/>
<keyword evidence="1" id="KW-0677">Repeat</keyword>
<keyword evidence="6" id="KW-1185">Reference proteome</keyword>
<keyword evidence="3" id="KW-0732">Signal</keyword>
<dbReference type="InterPro" id="IPR013783">
    <property type="entry name" value="Ig-like_fold"/>
</dbReference>
<accession>A0A024G022</accession>
<reference evidence="5 6" key="1">
    <citation type="submission" date="2012-05" db="EMBL/GenBank/DDBJ databases">
        <title>Recombination and specialization in a pathogen metapopulation.</title>
        <authorList>
            <person name="Gardiner A."/>
            <person name="Kemen E."/>
            <person name="Schultz-Larsen T."/>
            <person name="MacLean D."/>
            <person name="Van Oosterhout C."/>
            <person name="Jones J.D.G."/>
        </authorList>
    </citation>
    <scope>NUCLEOTIDE SEQUENCE [LARGE SCALE GENOMIC DNA]</scope>
    <source>
        <strain evidence="5 6">Ac Nc2</strain>
    </source>
</reference>
<dbReference type="Gene3D" id="2.60.40.10">
    <property type="entry name" value="Immunoglobulins"/>
    <property type="match status" value="7"/>
</dbReference>
<dbReference type="EMBL" id="CAIX01000005">
    <property type="protein sequence ID" value="CCI40116.1"/>
    <property type="molecule type" value="Genomic_DNA"/>
</dbReference>
<dbReference type="PANTHER" id="PTHR13817">
    <property type="entry name" value="TITIN"/>
    <property type="match status" value="1"/>
</dbReference>
<protein>
    <recommendedName>
        <fullName evidence="4">Fibronectin type-III domain-containing protein</fullName>
    </recommendedName>
</protein>
<evidence type="ECO:0000256" key="1">
    <source>
        <dbReference type="ARBA" id="ARBA00022737"/>
    </source>
</evidence>
<dbReference type="SMART" id="SM00060">
    <property type="entry name" value="FN3"/>
    <property type="match status" value="15"/>
</dbReference>
<feature type="domain" description="Fibronectin type-III" evidence="4">
    <location>
        <begin position="2636"/>
        <end position="2751"/>
    </location>
</feature>
<dbReference type="InterPro" id="IPR036116">
    <property type="entry name" value="FN3_sf"/>
</dbReference>
<dbReference type="CDD" id="cd00063">
    <property type="entry name" value="FN3"/>
    <property type="match status" value="7"/>
</dbReference>
<comment type="caution">
    <text evidence="5">The sequence shown here is derived from an EMBL/GenBank/DDBJ whole genome shotgun (WGS) entry which is preliminary data.</text>
</comment>
<feature type="domain" description="Fibronectin type-III" evidence="4">
    <location>
        <begin position="2756"/>
        <end position="2859"/>
    </location>
</feature>
<sequence length="7470" mass="812738">MRVCILFLNLLVEKLLFRQTAYRLIYTDAKDFHISPQGVPNPPDKLFVHSLNESTLLVQISAPTQLKAEGSNGAPILGYRIELAESVNSVYSFKIERDRNVFSGAYKLQFTGSTGTQETSCIQWNASALEFQVALEELTYVDSVSVNRTSYQFDDNKSVWEYTVTFDEPCLLSDSQLQLLQSVQADCQAIDPQGHKFTLSVSNSAAGTVPSLPQVWEVSTDANGIDLINGYFDLSVGFDGSWSAIPGVTVEVYPGSNIAITSGSLIGIINRGDYVKLGEEIFTVHRHAPFTDTNLPLNDYHLFGVAIGGTIYALDTAIDNVRVTSGSNSIITGRDLRGELTVDEYIRIGPNEFRIIGFTAATTITLSNAWSGPSTHRITAYRRKKTRVSVTSSADEFKAALESLPGAGVVDVSRYGPNKRNEFLWRISFMSLNTFQNCPASPCLHSHTMEGQSTYLLKDAFGNVCITCRVIASSLQESSNNMKISNTSPSTREFTSSSIVATREVNGYVHEVQSIIVYSTQDDLRGVISVYFRSNLQFAFLEVDDTAKDVRTKLERLSTIGRVNVERIELDGMEKDDSKKAMFGVKWLITFLSNVGDLPRMIIQSSQLSSDNAIVTIKEVIRGVAAPTEMVLSDLRQDTRYAVRGYARSINGYSTGTDTLQKSGNGVILYYTTPGRSPDPPRITNAWPISKSEIVLTFSLKDDSEYRVQRYEVEYVPIQHKATAAVKRLYIKSTLENDLSGRFRLQYGRFSTQMLSVETEATVMEFALNKLPNLRPVSVSRHVFILTGDPSSCVTGIDPSTNILLTTPLTENEVELLIPGSTILVGGTSKYAVESKPAVGSTFISILTGYQNTIVGPLSELLRFDDSGGAHGPHGYQWLITFSNAAGNIIDSEFPGFQIANNELRYIQSGTKVTSIAIANMITGTTAEQFGIVEMSNDLSTCDTYTIGSPSSVQFLQLFARSTITQGSFKLRFGNEITPNCITLGQSLYYIKSTLRQELESLRLISRVSVEEVRQFKVTVLTGSSLSKVSAYTTIDGITGTLTIVSTGANSGLDANKAAQLLPGTIVQVIRTSKSFKRQICEFRILSASVDTQSISVAVPNSARACEPFQDEARALRLLDFNDFKIRIWGSYSYGDWPTISIVPSEFGSGSCTPWAPPIPVYSKVHTVRYEGSCASGSTVVLAIYVDGSSRLGGPFTLAYSGKESEPLDMMATSELMQNAIQELIPRRRVRVGKLSHGEYGKSWLVTFTAFTSINKNLELEDTLFIKRSSLTGNNAAISVYPVLQIRIVAIRNDISGSFQLSMNGEKSESIAYHATNAKIEQELKKLTCIDSVIALGKAMTQDPGVYPLQLSADVSNTNIVQNIRVENLLINPSLYLAYQEVILINQQAYRIQEISEEDITLDRVVPLTAAGTLLQAGTITKTITEAPGHIRLRQTGRIFNARQHSSDVELSMNHNVAVGSTIYIFGVAYTATSVNGRRITISPSFDGQDIISGTPEAHCFDNILHTSKSLVGLIQTGDYLWIANSPQRNDDDVDSFTNNGDLLRYTVQTVESNRVLVNGIFTISFWRRKAYIKSFGRQWSLAFRSYTGNLETLSVIPGFDLRGTDVRMSFSHFNHVPANSVRLGNPTIIRRIHLEAASSACTTSNAPYEMTVGYQRARFRWTDIGASIQLVLSQFDGIDQIDVTTMTVGDGFLHTIKLWGTYTEQFVADMKGFMVNASLYPACTISIMRNSAAGTGEENLILSPDQTYKMQVYAHNRFGYSKSSLPISTEQLNRVSIAPSPPTEVFLGEFHGSTWLSVHYRPPIYDGGAPVTMYRIEWDSSKFCTSTSSDYNVKTIQKAAGIQLLKLSFRSNIGRGGTFTLSFGAHKTHQLPFDCSPQMMANALDILTDNSNIEVKPFKVTRLAISWGYEWSITFPDVYGDAALLHADDSLLSGDFPILKVTEVIKGLQDIAIDSFTRAVQEVITDAKSVLSGSFILSFDGQSTPPIPVTVSAMEMQTILLKTTTFYSIKVTKKKINSALNTAIWSLTFANLRGEEAVGAGSILRMQVMDTSQLVGTAASVSVFEKIKGTDPYRVELKGLQQNRRYHMHATAYNEYGFGSARSSLSTAVTCTKPDAPSGLTVSVVDGTTLGVTWSRTDTKNNSDSVCSIDRYKIEWFRSPGTYEEQTITTSAKAGLYEIQKVWNFADSLSLTGYFKLGFDGVYTDNIAWNAPAQGLDSVRAKLERLQNIGTVVVNRKPSLRVISGLMVISSGGSSVLQRDAASSSKTLAQLQGQEINVGDKIWVLGKMFSVMSLDVSQGTLTIDSPSLEISVPVPVFRSAFGYNWLITFTSGHVGPQPLLEAVPGDNWGGDNSGIATKVISNGVSPISGTFRVGYATLWTYPISYDATALELKEALETLKSSSPVQVTRLRNGYGYNWVVTFIDAPNDVSLLNVDDTELQGPSVKILSTRTRPGVQPHMYCEIDGAPGQPKTIDLPASTQVDITRLTTGIPYNVRVRAHNINGFGLAAYPSNVAAVTPQQNPGQPQNLRVIILSSRLIKAVWDSPMSTGGAVIIAYLVQWDTSSSFISTRSPNFDMQYRLTAASGDLGPYYYDIPILTDPGQPYHVRVYAINVNGRGEPITNTQGVYPIDCLPGRPEKVVATAISSTSILINWSAPSAKHPYFGGDGGLPITQYMVEWDTSINFDSPASFMLLNGTQLSYLIGQDAYSTSGIYQNHLVPDNTYYIRVAALNTLGAGAAQSSSPPAILAAAQPPSEPENLRLDVLNDSSLIVKWDEPLYNGGSPLQSYTIEWDDLENITSGVSDTASISVVHEVQAVQIESKVESAEQYIEATVEVVNERQVVRTQFSGEDEVQVIKVDGSVVIPEIQTFRTYTTDIDQEEQLRVDAKDYDEIQSIRTTIPEKFDVQRVNVEIIPSPEIQTITMTFTGGNGNMNALTGSFILTFDARQCTFCNGKTLGPQSTSNLLTSLSETDDAQASQLISDALNALNNIRASGVFVSRTSQPGSNAADMVYVYSVTFTGSWVAGDVPLLVVTNTIASGQIPSAFIEASKGRDFSYDSSSTLSLQYICEPYSDPYAPNYRKSSVCDLGALLCSGCIQSFDGATFTGINLDQAGSINQNDMLTIGNCVVQVSSVTSSQLSVVAHPFSRSCSPFVAASLDIHRTQRSSVSLQVMRQAYTLALESDMQTLLNNVVDSVSIRRTSSITITSMKVSYEITFLQRTGTIPLLICGNNLKLNDGSSFSSCSVERISTGSMIGGSFKLSLPAITDPAQASLASPAIPWDATASDIKRILEGVYYQQEQVFGTLDVNRVIYSPTGSKWSGGFTWIITFSKRGWDIPKMIVNNDLVAADGSTPIGILVEDGNNPFPSFPTGSSRDGNQITGSMRFRFGSTTSIPCIIGIHTSLDSLTENIIDTKLRDFILNQFPTLIDRIIITRSAATQARGFTWTMTFNGDLNGGLVRRFEIESSLQESPAAVPRSTNAYIVVTKPGNELGGEFRLQWMGSLTNSLPYNADASLVEQELNSLTSIRPSRVSVSRSIEDSQIKTYLWSVTFTSNVWMDPTSDHSSYNAGNWIGPRSNWEDVWPETGYSKAWGRQVGPLSSKNMLLTCHANGLWTTNEMSSKSCILAVYQQGTAPLGGYFTLRVPSGSSMSHGQVETSPNIPHNARANRRESGITGNSLEEILESLPNIGDVDVSLNSFNTQTGGSSWSVTFLRDAYRPCEQLEDSEEDEAENIYDPFSLPSDVDPNVKRCNSPGDVPAMVIDTNGLKGTNPIGVVCEASINAATPSSHCTPFLQLIENGQVLRGFFSLFQVQGDPGFSQRFQLKLYCPNPPCSAIDRFEIPAGNEFLVDRVSTGDRFTLASFDSCTFIITAIVPGAAPQIHVYPNVCAGLTSTAPLPMNLLVPWNATAAMVENVLESSSDQSLEQGIWNQGRQVLVDRKIHGKYGEATWTIRFIANPLITPPGAGNVAPIEVIFAPSSFSYSPQYISITQTMEGSAALAGSFTVDFHSAIGEREVSFDEDPKRLEAKLNEMNTVGRVLVKRVPYPSSLTGCVNDTCAGGWEDRPVMVDGRRGGYRWKIRFLHSIGEYRGRTFPPGSGKVVPLTVKLHNLQGQGKQVEVKNSKIGSLPILENFVFKAGSVQSPSIPYDAVASTIKQAIESMNIFGEVDVYHKALLAQEIPGAFATLKKDGTIVTISGTSSFDIMEHLTPGDLVRFGPTGATSLLPGTNGESPLTGAEHSSWVLVRPQSPIVRTKDEVTSRLYPGMSLRIDGGVYKVKRTGSEVQTITVSAPISTFNANLNTNAGLYALILKRSAKMATSNCIPYDATASMLQGTLNLLLNQINSTSGSSQIRVTRTGPLSLSNNANRGFQYYIYFLGDSVKGDVALLTSTFSPCASTAVIPDVVVDTVEHGGEISRQLITFATDSGRIIDSLGWGITALELEAAAELHLGTGDLLVSRNGSGASITEIQKLKVSSNIPITSGTLDSLFRIEWELNNERVWTPSCLSYGISARDLQVALNGLLSSNDPSSRHIFVTREGDGSAAWGYGYEYRIHFAGAIRGGDSPVLGDVPALRIINVGKNPCLGLLTGPREPRVAIELETIRNGVSSYSYEINYLEYDKQSASKSLLEVTSSTCSTTNWVHTGGNSRTIKTKQTSFGGSPSVQQIFISDSTIATKKFKLSLDGTSTVHCLPFDVTTLNLVQALESISFIGLNGVNVLRDFDAEISPLGTLFLVTFIGDQVTGRLPLLQVVLYDVTCQTAFSFLGNTISTTSILEGGQHPNYFVISKLYEGDQPGLHVAYNVPQIFSVQNAAFEIQQIVVTTTSSSGFSAGDAYKLQLGSTFTTPFISWNAQEEDFETALGVNGGFTNSRSAFTVTRRKDGVLAPYGFVYTIYFNDPTLTGNQPLLTVPTLSTNFGSGSGMVIPTVLVDGFGTEFDGRLSPNTIPLSLPDEPKQYATYLADDSIQKIYKVNGFLWNVRFSSSIGDIPCLEGVLSSPSETKLLITDNLVRGKKSTMYEISHLLPGIPYYVRVAASNELGLGQLSVTKRAMPSGIPAAVSKVQSGPALFVSEVQAVQTAATYINEIQSISTTTARIIEIQTLQTRISGSLMSNCLDGACIKGSIAFRIPSVQTITVTSSAPFRGEYVVSFIRHVADSNSINAGQFAVLGSVIDTIPISWNAAADDLKDKLVQLSALNTDDIVVTRDGDGTLASDYGYTYSVTFVGNNVAGQTQLMKTSVYPDCATCDALLTVTGDAVSPPTVSMNENIAMGSDIAIQRVFVAADKPITTGAFYLTFTHLGASKTTTCIEYDAPAREVNDAYQNSVEFILENLPNVDDVYVTRSADPSQAPNGFYYDIYFLGNGVYGDIMRLDIAECPSSPFRTSIDSQLYPTNALLSVIMIDYGGYNPANTFVSAGAGTAEQLQKDLNQLPMFGNIKVTRSLSDAEGGFVWTVAYGVENDNVPQFICGADATFQALSDAFCETSTLVDGNVVAGSFILETSSLIPFDASSATMEAELERIGWIGDVHVERFSLSPQHGYTWMVTFVEFEGDAPMLQATNLLLGTGSTVVIDEARKGNGINGSFRLSFKGSWTAPIAANAPANSAESRYDGSSMQEKLEALTSIGKLQVERSAYSVDSEGGYRWLITFCDNVVNSGDLPSLKADFQNLTGTGALVSVEEVLKGSKAVGNQVWLSFEPPITYRGAPITKYQVRWDTTPTFSSTATKELYIDDPALLNYKQTIVIGAPSLAWSSQRLQERAEIQTLTIGSSGAFSLFFRGEKTPSFTVSTSTTSDISLALSNLLSISFVTITPEAALLVPSLEASITFTSEIGDLPLLGTDNPDGASITERQRGVTNFRKEVNVFKCSAASGSIQFQTKMAVGFSGQSRSISVASSTSLSGLQTALHTLFNVEKTSITVTSLQNLLCASPAPAPVIITFHRLYGDIDLTIFYGSTDLAFYEANIDGVYPDMFGATSGTFQVGYQGAFTRSLDSNLQHRDMRLALESLDTIQTVHVTREYAAMFIQDVGTVDAIQGQIYVTCSRSATCKFKQAMYGVPGCLIKIGGNWYTIRSDTDSTQGLSSSRLYLGDMNGREIGYIAQSARNITVYEWIRGYNYRVSMLQVKEPILPLQMKKPRLTPHDAFVRIDGRPCHKCHYIPTKAVDNLMIGQLLYVDVHAYNINGRGEDGATALVTPNQIPDPPMNVELRVLSSKEIQVFFSPPAISTSIMSLNLNKDISSYLIQYDTNDKFMHGREICSKCATALSGSTLTTTTSLQSKFDNTLNQFWIGQDSDCVLTVISVPTSTRVNVNLGLGCRRLFFTGMNFSLYFHRGKPAILSGGAFTGTPPFTHILSGLIGMQTYYVRIAAVNSIPVQQISYSGDPPDNRKWSSPISAMTKDNVPDNPITVVLNAFSGSIMEVQIQPPTQDGKGTGGLSITHYWIDIDEIATFNSTGKSFPALISVNSLSAIYPGGPLLHYITGLDTAVQYYVQVKAMNSIGYSRSTQASNSVTLVKMNSGPQEVSIQFPSYSLSQNESGKAVTTATISWKPPIDDGGSDIESYIVEWWKLEGRHEVQLLQISWQVDPVNVVLFRVAFGGVMSGYLPYDVQPENLRSALMNLYLNGNPVIGHVRVTRTMNRDRKGYEWLITFLADQNFGDQPLIQLSYPQNSGINGRIYDITSGVSTPTTADFPGKPEVQVLVISGLSPPTGYFRLSFRGSQWTNYVPATADDSILKTALQQLPSVGRVSVSRSVFLGSNSYIWKITFETNVGDQPPFVIDRSKIHPDSTFIGIKDGENAVTSTGERCLPGDDPLTCPGSWNGYSTNIAGMAIIGESPIDYKSHQTATSSVLTYQVSKLKPGSTYHVTVSAKTAIGVGPRVGAFPAPLIPPLRVPAPPKDVMVDVNPGSTTQLITKWESPDNDGGAEVQMYRVQFDSSPRFNGNRGEENVWCPTAPKLAVWSVQTARVDNTVANPISKGYFQLELRRDLKIFPSEPIPWNAVSMAKEEVGSGIFSQSKVFCTICSACTDTCDSSAVPPVFLKRESSGSMQSKLEHIFALSVGVHVDTAIPNPSGDGGYKWIITFLDAGDDFALLPGTNALYDSSNNGGAGLYSVTTTKLVAGVYPGPCTGAHSIPSSGILNKGQFYHMRVFAYNQVGFSQPTSALYPQKPMVVPGLPTGVTTRVSSASQLQIVFSDPDDDGGDKIIEYLVEYATTVYFSDAKNVSVTFLQNGPPYSRLISGLQKGTFYFIRVRARNSQGLGQAQIASPMSLNPSVKPGPPTNVVVGVTSPSMLTVGWNVPVDDGGDAITAYRIQWDANAMFEAWNLDANTVVVTDVSSRSYTIGRLQHLATYYVRVMAQNSLGVGTSQLAYPGGWIPTSQRPGKPHALNVERTQSIGELLVSWQPPSIPAHGIPCGGAGGSPFFVRNIKWQRCRIWRLVFSKIRGSMLVKRFLSGFDNCCNNHHDNEHALDWVVIFFTLLC</sequence>
<feature type="chain" id="PRO_5001529203" description="Fibronectin type-III domain-containing protein" evidence="3">
    <location>
        <begin position="18"/>
        <end position="7470"/>
    </location>
</feature>
<name>A0A024G022_9STRA</name>
<feature type="signal peptide" evidence="3">
    <location>
        <begin position="1"/>
        <end position="17"/>
    </location>
</feature>
<dbReference type="STRING" id="65357.A0A024G022"/>
<feature type="compositionally biased region" description="Polar residues" evidence="2">
    <location>
        <begin position="3650"/>
        <end position="3661"/>
    </location>
</feature>
<dbReference type="OrthoDB" id="114660at2759"/>
<organism evidence="5 6">
    <name type="scientific">Albugo candida</name>
    <dbReference type="NCBI Taxonomy" id="65357"/>
    <lineage>
        <taxon>Eukaryota</taxon>
        <taxon>Sar</taxon>
        <taxon>Stramenopiles</taxon>
        <taxon>Oomycota</taxon>
        <taxon>Peronosporomycetes</taxon>
        <taxon>Albuginales</taxon>
        <taxon>Albuginaceae</taxon>
        <taxon>Albugo</taxon>
    </lineage>
</organism>
<evidence type="ECO:0000313" key="6">
    <source>
        <dbReference type="Proteomes" id="UP000053237"/>
    </source>
</evidence>
<dbReference type="PANTHER" id="PTHR13817:SF73">
    <property type="entry name" value="FIBRONECTIN TYPE-III DOMAIN-CONTAINING PROTEIN"/>
    <property type="match status" value="1"/>
</dbReference>
<feature type="domain" description="Fibronectin type-III" evidence="4">
    <location>
        <begin position="2525"/>
        <end position="2635"/>
    </location>
</feature>
<dbReference type="Pfam" id="PF00041">
    <property type="entry name" value="fn3"/>
    <property type="match status" value="1"/>
</dbReference>